<evidence type="ECO:0000256" key="1">
    <source>
        <dbReference type="ARBA" id="ARBA00008427"/>
    </source>
</evidence>
<dbReference type="Gene3D" id="6.10.250.3260">
    <property type="match status" value="1"/>
</dbReference>
<dbReference type="InterPro" id="IPR008991">
    <property type="entry name" value="Translation_prot_SH3-like_sf"/>
</dbReference>
<dbReference type="PANTHER" id="PTHR20981">
    <property type="entry name" value="60S RIBOSOMAL PROTEIN L21"/>
    <property type="match status" value="1"/>
</dbReference>
<dbReference type="GO" id="GO:1990904">
    <property type="term" value="C:ribonucleoprotein complex"/>
    <property type="evidence" value="ECO:0007669"/>
    <property type="project" value="UniProtKB-KW"/>
</dbReference>
<reference evidence="4" key="1">
    <citation type="journal article" date="2007" name="Proc. Natl. Acad. Sci. U.S.A.">
        <title>Spliced leader RNA trans-splicing in dinoflagellates.</title>
        <authorList>
            <person name="Zhang H."/>
            <person name="Hou Y."/>
            <person name="Miranda L."/>
            <person name="Campbell D.A."/>
            <person name="Sturm N.R."/>
            <person name="Gaasterland T."/>
            <person name="Lin S."/>
        </authorList>
    </citation>
    <scope>NUCLEOTIDE SEQUENCE</scope>
    <source>
        <strain evidence="4">Om-5p-15-1</strain>
        <strain evidence="5">Om-5p-15-3</strain>
    </source>
</reference>
<dbReference type="Gene3D" id="2.30.30.70">
    <property type="entry name" value="Ribosomal protein L21"/>
    <property type="match status" value="1"/>
</dbReference>
<dbReference type="GO" id="GO:0005840">
    <property type="term" value="C:ribosome"/>
    <property type="evidence" value="ECO:0007669"/>
    <property type="project" value="UniProtKB-KW"/>
</dbReference>
<evidence type="ECO:0000256" key="2">
    <source>
        <dbReference type="ARBA" id="ARBA00022980"/>
    </source>
</evidence>
<evidence type="ECO:0000313" key="4">
    <source>
        <dbReference type="EMBL" id="ABV22448.1"/>
    </source>
</evidence>
<comment type="similarity">
    <text evidence="1">Belongs to the eukaryotic ribosomal protein eL21 family.</text>
</comment>
<protein>
    <submittedName>
        <fullName evidence="4 5">Ribosomal protein L21</fullName>
    </submittedName>
</protein>
<dbReference type="InterPro" id="IPR036948">
    <property type="entry name" value="Ribosomal_eL21_sf"/>
</dbReference>
<dbReference type="SUPFAM" id="SSF50104">
    <property type="entry name" value="Translation proteins SH3-like domain"/>
    <property type="match status" value="1"/>
</dbReference>
<dbReference type="GO" id="GO:0003735">
    <property type="term" value="F:structural constituent of ribosome"/>
    <property type="evidence" value="ECO:0007669"/>
    <property type="project" value="InterPro"/>
</dbReference>
<organism evidence="4">
    <name type="scientific">Oxyrrhis marina</name>
    <name type="common">Dinoflagellate</name>
    <dbReference type="NCBI Taxonomy" id="2969"/>
    <lineage>
        <taxon>Eukaryota</taxon>
        <taxon>Sar</taxon>
        <taxon>Alveolata</taxon>
        <taxon>Dinophyceae</taxon>
        <taxon>Oxyrrhinales</taxon>
        <taxon>Oxyrrhinaceae</taxon>
        <taxon>Oxyrrhis</taxon>
    </lineage>
</organism>
<dbReference type="InterPro" id="IPR018259">
    <property type="entry name" value="Ribosomal_eL21_CS"/>
</dbReference>
<name>A7WQH5_OXYMA</name>
<dbReference type="EMBL" id="EF134336">
    <property type="protein sequence ID" value="ABV22450.1"/>
    <property type="molecule type" value="mRNA"/>
</dbReference>
<evidence type="ECO:0000256" key="3">
    <source>
        <dbReference type="ARBA" id="ARBA00023274"/>
    </source>
</evidence>
<dbReference type="FunFam" id="2.30.30.70:FF:000001">
    <property type="entry name" value="60S ribosomal protein L21"/>
    <property type="match status" value="1"/>
</dbReference>
<proteinExistence type="evidence at transcript level"/>
<accession>A7WQH5</accession>
<dbReference type="PROSITE" id="PS01171">
    <property type="entry name" value="RIBOSOMAL_L21E"/>
    <property type="match status" value="1"/>
</dbReference>
<keyword evidence="2 4" id="KW-0689">Ribosomal protein</keyword>
<dbReference type="AlphaFoldDB" id="A7WQH5"/>
<dbReference type="GO" id="GO:0006412">
    <property type="term" value="P:translation"/>
    <property type="evidence" value="ECO:0007669"/>
    <property type="project" value="InterPro"/>
</dbReference>
<evidence type="ECO:0000313" key="5">
    <source>
        <dbReference type="EMBL" id="ABV22450.1"/>
    </source>
</evidence>
<keyword evidence="3" id="KW-0687">Ribonucleoprotein</keyword>
<dbReference type="FunFam" id="6.10.250.3260:FF:000002">
    <property type="entry name" value="60S ribosomal protein L21"/>
    <property type="match status" value="1"/>
</dbReference>
<sequence length="164" mass="18545">MPHSFGYRARTRDLFSKAYKTKGRPMLGRYLVNFHVGDYVDIKADPSVQSGMPHKFYHGRTGIVFNVTKSAVGVEVTKVVGNRQLRKRIHVRVEHVRKSRCNELFLKRVKENDALQAAAKKTGETVCVKRIPPGPRPGKMIKADQSAVKVLAPIKYVFVPESEK</sequence>
<dbReference type="Pfam" id="PF01157">
    <property type="entry name" value="Ribosomal_L21e"/>
    <property type="match status" value="1"/>
</dbReference>
<dbReference type="EMBL" id="EF134334">
    <property type="protein sequence ID" value="ABV22448.1"/>
    <property type="molecule type" value="mRNA"/>
</dbReference>
<dbReference type="InterPro" id="IPR001147">
    <property type="entry name" value="Ribosomal_eL21"/>
</dbReference>